<proteinExistence type="predicted"/>
<dbReference type="PANTHER" id="PTHR46043:SF13">
    <property type="entry name" value="ARM REPEAT SUPERFAMILY PROTEIN"/>
    <property type="match status" value="1"/>
</dbReference>
<dbReference type="InterPro" id="IPR016024">
    <property type="entry name" value="ARM-type_fold"/>
</dbReference>
<name>A0A0E0E3N7_9ORYZ</name>
<reference evidence="1" key="2">
    <citation type="submission" date="2018-05" db="EMBL/GenBank/DDBJ databases">
        <title>OmerRS3 (Oryza meridionalis Reference Sequence Version 3).</title>
        <authorList>
            <person name="Zhang J."/>
            <person name="Kudrna D."/>
            <person name="Lee S."/>
            <person name="Talag J."/>
            <person name="Welchert J."/>
            <person name="Wing R.A."/>
        </authorList>
    </citation>
    <scope>NUCLEOTIDE SEQUENCE [LARGE SCALE GENOMIC DNA]</scope>
    <source>
        <strain evidence="1">cv. OR44</strain>
    </source>
</reference>
<reference evidence="1" key="1">
    <citation type="submission" date="2015-04" db="UniProtKB">
        <authorList>
            <consortium name="EnsemblPlants"/>
        </authorList>
    </citation>
    <scope>IDENTIFICATION</scope>
</reference>
<evidence type="ECO:0000313" key="1">
    <source>
        <dbReference type="EnsemblPlants" id="OMERI06G21000.1"/>
    </source>
</evidence>
<dbReference type="eggNOG" id="KOG0167">
    <property type="taxonomic scope" value="Eukaryota"/>
</dbReference>
<keyword evidence="2" id="KW-1185">Reference proteome</keyword>
<dbReference type="PANTHER" id="PTHR46043">
    <property type="entry name" value="ARM REPEAT SUPERFAMILY PROTEIN"/>
    <property type="match status" value="1"/>
</dbReference>
<dbReference type="Gene3D" id="1.25.10.10">
    <property type="entry name" value="Leucine-rich Repeat Variant"/>
    <property type="match status" value="1"/>
</dbReference>
<dbReference type="InterPro" id="IPR011989">
    <property type="entry name" value="ARM-like"/>
</dbReference>
<dbReference type="STRING" id="40149.A0A0E0E3N7"/>
<dbReference type="EnsemblPlants" id="OMERI06G21000.1">
    <property type="protein sequence ID" value="OMERI06G21000.1"/>
    <property type="gene ID" value="OMERI06G21000"/>
</dbReference>
<accession>A0A0E0E3N7</accession>
<dbReference type="Proteomes" id="UP000008021">
    <property type="component" value="Chromosome 6"/>
</dbReference>
<dbReference type="Gramene" id="OMERI06G21000.1">
    <property type="protein sequence ID" value="OMERI06G21000.1"/>
    <property type="gene ID" value="OMERI06G21000"/>
</dbReference>
<sequence length="385" mass="39860">MSVAGNSAANNLGHLHTVSLLSSSVARLLVSPRNGGGEGVVAGADGLIPRLCLGTAASRAAALDALVDSVGSLPPSAAVAAVFAVAVMLVSGEILSALREKAVSEARAVVPYLCYALEFGAKQACVALRPLTADSRDTAVGWPRAAGVLRNLAAFPDLLPTFRMEGALPSLIQLVSLGTPRAQELVLGCLQNLTSGDSNECQRLKVEAFQDGALSCVKDFLESCVGDEPSLTPAFGLLRYIAEIAVSASFVDHVLAALGSDKAATCTEAAMALAELCNVTSHGKTRRDGDAIPRLVWMLEAKAVAERDAAARKEEQRIVNVVQLLDPSTACGGVDARFPVSVLLVISPSRRCQKQMVAAGACGFLQGLLAAEVDGPIAPLGIRRK</sequence>
<dbReference type="SUPFAM" id="SSF48371">
    <property type="entry name" value="ARM repeat"/>
    <property type="match status" value="1"/>
</dbReference>
<protein>
    <submittedName>
        <fullName evidence="1">Uncharacterized protein</fullName>
    </submittedName>
</protein>
<evidence type="ECO:0000313" key="2">
    <source>
        <dbReference type="Proteomes" id="UP000008021"/>
    </source>
</evidence>
<dbReference type="AlphaFoldDB" id="A0A0E0E3N7"/>
<organism evidence="1">
    <name type="scientific">Oryza meridionalis</name>
    <dbReference type="NCBI Taxonomy" id="40149"/>
    <lineage>
        <taxon>Eukaryota</taxon>
        <taxon>Viridiplantae</taxon>
        <taxon>Streptophyta</taxon>
        <taxon>Embryophyta</taxon>
        <taxon>Tracheophyta</taxon>
        <taxon>Spermatophyta</taxon>
        <taxon>Magnoliopsida</taxon>
        <taxon>Liliopsida</taxon>
        <taxon>Poales</taxon>
        <taxon>Poaceae</taxon>
        <taxon>BOP clade</taxon>
        <taxon>Oryzoideae</taxon>
        <taxon>Oryzeae</taxon>
        <taxon>Oryzinae</taxon>
        <taxon>Oryza</taxon>
    </lineage>
</organism>
<dbReference type="HOGENOM" id="CLU_024029_4_0_1"/>